<dbReference type="PANTHER" id="PTHR10858">
    <property type="entry name" value="DEOXYRIBONUCLEASE II"/>
    <property type="match status" value="1"/>
</dbReference>
<keyword evidence="5" id="KW-1185">Reference proteome</keyword>
<comment type="similarity">
    <text evidence="1">Belongs to the DNase II family.</text>
</comment>
<dbReference type="EMBL" id="VTPC01008184">
    <property type="protein sequence ID" value="KAF2893168.1"/>
    <property type="molecule type" value="Genomic_DNA"/>
</dbReference>
<reference evidence="4" key="1">
    <citation type="submission" date="2019-08" db="EMBL/GenBank/DDBJ databases">
        <title>The genome of the North American firefly Photinus pyralis.</title>
        <authorList>
            <consortium name="Photinus pyralis genome working group"/>
            <person name="Fallon T.R."/>
            <person name="Sander Lower S.E."/>
            <person name="Weng J.-K."/>
        </authorList>
    </citation>
    <scope>NUCLEOTIDE SEQUENCE</scope>
    <source>
        <strain evidence="4">TRF0915ILg1</strain>
        <tissue evidence="4">Whole body</tissue>
    </source>
</reference>
<keyword evidence="2" id="KW-0378">Hydrolase</keyword>
<dbReference type="Pfam" id="PF03265">
    <property type="entry name" value="DNase_II"/>
    <property type="match status" value="1"/>
</dbReference>
<name>A0A8K0CT27_IGNLU</name>
<gene>
    <name evidence="4" type="ORF">ILUMI_13003</name>
</gene>
<dbReference type="PANTHER" id="PTHR10858:SF23">
    <property type="entry name" value="DEOXYRIBONUCLEASE II"/>
    <property type="match status" value="1"/>
</dbReference>
<dbReference type="GO" id="GO:0004531">
    <property type="term" value="F:deoxyribonuclease II activity"/>
    <property type="evidence" value="ECO:0007669"/>
    <property type="project" value="InterPro"/>
</dbReference>
<sequence>MHCLKYCEMLKLILFFVLRFNYHALALQCVDHNNNPVDWYVVYKLPLQSDSNSLIAQGAAYTYITSTDTGGWMLSTASINDTNSIVGLTLKPLFTNSPDILKILYNDEAPDGSVMFKKGHTKGLILGNEDGGIWLVHSVPRFPPIDAGKYYFPHNGFQYGQSFLCISFDLNNLDKIGMYSG</sequence>
<organism evidence="4 5">
    <name type="scientific">Ignelater luminosus</name>
    <name type="common">Cucubano</name>
    <name type="synonym">Pyrophorus luminosus</name>
    <dbReference type="NCBI Taxonomy" id="2038154"/>
    <lineage>
        <taxon>Eukaryota</taxon>
        <taxon>Metazoa</taxon>
        <taxon>Ecdysozoa</taxon>
        <taxon>Arthropoda</taxon>
        <taxon>Hexapoda</taxon>
        <taxon>Insecta</taxon>
        <taxon>Pterygota</taxon>
        <taxon>Neoptera</taxon>
        <taxon>Endopterygota</taxon>
        <taxon>Coleoptera</taxon>
        <taxon>Polyphaga</taxon>
        <taxon>Elateriformia</taxon>
        <taxon>Elateroidea</taxon>
        <taxon>Elateridae</taxon>
        <taxon>Agrypninae</taxon>
        <taxon>Pyrophorini</taxon>
        <taxon>Ignelater</taxon>
    </lineage>
</organism>
<protein>
    <submittedName>
        <fullName evidence="4">Uncharacterized protein</fullName>
    </submittedName>
</protein>
<evidence type="ECO:0000313" key="5">
    <source>
        <dbReference type="Proteomes" id="UP000801492"/>
    </source>
</evidence>
<feature type="chain" id="PRO_5035473095" evidence="3">
    <location>
        <begin position="27"/>
        <end position="181"/>
    </location>
</feature>
<evidence type="ECO:0000313" key="4">
    <source>
        <dbReference type="EMBL" id="KAF2893168.1"/>
    </source>
</evidence>
<proteinExistence type="inferred from homology"/>
<dbReference type="OrthoDB" id="10261598at2759"/>
<dbReference type="AlphaFoldDB" id="A0A8K0CT27"/>
<comment type="caution">
    <text evidence="4">The sequence shown here is derived from an EMBL/GenBank/DDBJ whole genome shotgun (WGS) entry which is preliminary data.</text>
</comment>
<evidence type="ECO:0000256" key="2">
    <source>
        <dbReference type="ARBA" id="ARBA00022801"/>
    </source>
</evidence>
<dbReference type="InterPro" id="IPR004947">
    <property type="entry name" value="DNase_II"/>
</dbReference>
<evidence type="ECO:0000256" key="1">
    <source>
        <dbReference type="ARBA" id="ARBA00007527"/>
    </source>
</evidence>
<dbReference type="Proteomes" id="UP000801492">
    <property type="component" value="Unassembled WGS sequence"/>
</dbReference>
<feature type="signal peptide" evidence="3">
    <location>
        <begin position="1"/>
        <end position="26"/>
    </location>
</feature>
<dbReference type="GO" id="GO:0006309">
    <property type="term" value="P:apoptotic DNA fragmentation"/>
    <property type="evidence" value="ECO:0007669"/>
    <property type="project" value="TreeGrafter"/>
</dbReference>
<keyword evidence="3" id="KW-0732">Signal</keyword>
<accession>A0A8K0CT27</accession>
<dbReference type="CDD" id="cd09120">
    <property type="entry name" value="PLDc_DNaseII_1"/>
    <property type="match status" value="1"/>
</dbReference>
<evidence type="ECO:0000256" key="3">
    <source>
        <dbReference type="SAM" id="SignalP"/>
    </source>
</evidence>